<keyword evidence="7" id="KW-0333">Golgi apparatus</keyword>
<evidence type="ECO:0008006" key="14">
    <source>
        <dbReference type="Google" id="ProtNLM"/>
    </source>
</evidence>
<reference evidence="12" key="1">
    <citation type="submission" date="2023-03" db="EMBL/GenBank/DDBJ databases">
        <title>Complete genome of Cladonia borealis.</title>
        <authorList>
            <person name="Park H."/>
        </authorList>
    </citation>
    <scope>NUCLEOTIDE SEQUENCE</scope>
    <source>
        <strain evidence="12">ANT050790</strain>
    </source>
</reference>
<evidence type="ECO:0000256" key="3">
    <source>
        <dbReference type="ARBA" id="ARBA00004514"/>
    </source>
</evidence>
<gene>
    <name evidence="12" type="ORF">JMJ35_008665</name>
</gene>
<dbReference type="GO" id="GO:0000139">
    <property type="term" value="C:Golgi membrane"/>
    <property type="evidence" value="ECO:0007669"/>
    <property type="project" value="UniProtKB-SubCell"/>
</dbReference>
<feature type="compositionally biased region" description="Basic and acidic residues" evidence="11">
    <location>
        <begin position="101"/>
        <end position="120"/>
    </location>
</feature>
<evidence type="ECO:0000313" key="13">
    <source>
        <dbReference type="Proteomes" id="UP001166286"/>
    </source>
</evidence>
<evidence type="ECO:0000256" key="10">
    <source>
        <dbReference type="SAM" id="Coils"/>
    </source>
</evidence>
<feature type="region of interest" description="Disordered" evidence="11">
    <location>
        <begin position="1"/>
        <end position="120"/>
    </location>
</feature>
<name>A0AA39V300_9LECA</name>
<keyword evidence="9" id="KW-0472">Membrane</keyword>
<dbReference type="Gene3D" id="1.20.5.170">
    <property type="match status" value="1"/>
</dbReference>
<dbReference type="PANTHER" id="PTHR21614:SF0">
    <property type="entry name" value="GEO08385P1"/>
    <property type="match status" value="1"/>
</dbReference>
<dbReference type="GO" id="GO:0005802">
    <property type="term" value="C:trans-Golgi network"/>
    <property type="evidence" value="ECO:0007669"/>
    <property type="project" value="TreeGrafter"/>
</dbReference>
<evidence type="ECO:0000313" key="12">
    <source>
        <dbReference type="EMBL" id="KAK0509294.1"/>
    </source>
</evidence>
<accession>A0AA39V300</accession>
<evidence type="ECO:0000256" key="9">
    <source>
        <dbReference type="ARBA" id="ARBA00023136"/>
    </source>
</evidence>
<keyword evidence="6" id="KW-0963">Cytoplasm</keyword>
<sequence length="173" mass="18816">MASTISTNTMSSTEASATPSLAEPSTAAPTITTAESNQTSLNSSDGEEDGRSRSNSRTLRPRLGTRKSSGTMIIPADHPDVEIKEESYPADDARAMSPRRSSADTERMVQEARQVAETHAIEKQSGINALIERIESVKAEHDKLERNNNALQDYIGGLHRSMSRTALDTSRKK</sequence>
<feature type="coiled-coil region" evidence="10">
    <location>
        <begin position="127"/>
        <end position="154"/>
    </location>
</feature>
<keyword evidence="13" id="KW-1185">Reference proteome</keyword>
<comment type="similarity">
    <text evidence="5">Belongs to the SCOC family.</text>
</comment>
<proteinExistence type="inferred from homology"/>
<dbReference type="PANTHER" id="PTHR21614">
    <property type="entry name" value="SHORT COILED COIL PROTEIN"/>
    <property type="match status" value="1"/>
</dbReference>
<keyword evidence="8 10" id="KW-0175">Coiled coil</keyword>
<evidence type="ECO:0000256" key="4">
    <source>
        <dbReference type="ARBA" id="ARBA00004601"/>
    </source>
</evidence>
<dbReference type="Proteomes" id="UP001166286">
    <property type="component" value="Unassembled WGS sequence"/>
</dbReference>
<organism evidence="12 13">
    <name type="scientific">Cladonia borealis</name>
    <dbReference type="NCBI Taxonomy" id="184061"/>
    <lineage>
        <taxon>Eukaryota</taxon>
        <taxon>Fungi</taxon>
        <taxon>Dikarya</taxon>
        <taxon>Ascomycota</taxon>
        <taxon>Pezizomycotina</taxon>
        <taxon>Lecanoromycetes</taxon>
        <taxon>OSLEUM clade</taxon>
        <taxon>Lecanoromycetidae</taxon>
        <taxon>Lecanorales</taxon>
        <taxon>Lecanorineae</taxon>
        <taxon>Cladoniaceae</taxon>
        <taxon>Cladonia</taxon>
    </lineage>
</organism>
<evidence type="ECO:0000256" key="11">
    <source>
        <dbReference type="SAM" id="MobiDB-lite"/>
    </source>
</evidence>
<dbReference type="GO" id="GO:0005829">
    <property type="term" value="C:cytosol"/>
    <property type="evidence" value="ECO:0007669"/>
    <property type="project" value="UniProtKB-SubCell"/>
</dbReference>
<feature type="compositionally biased region" description="Polar residues" evidence="11">
    <location>
        <begin position="1"/>
        <end position="19"/>
    </location>
</feature>
<comment type="function">
    <text evidence="1">Positive regulator of amino acid starvation-induced autophagy.</text>
</comment>
<feature type="compositionally biased region" description="Basic and acidic residues" evidence="11">
    <location>
        <begin position="77"/>
        <end position="94"/>
    </location>
</feature>
<dbReference type="Pfam" id="PF10224">
    <property type="entry name" value="DUF2205"/>
    <property type="match status" value="1"/>
</dbReference>
<comment type="caution">
    <text evidence="12">The sequence shown here is derived from an EMBL/GenBank/DDBJ whole genome shotgun (WGS) entry which is preliminary data.</text>
</comment>
<evidence type="ECO:0000256" key="1">
    <source>
        <dbReference type="ARBA" id="ARBA00002743"/>
    </source>
</evidence>
<feature type="compositionally biased region" description="Polar residues" evidence="11">
    <location>
        <begin position="27"/>
        <end position="44"/>
    </location>
</feature>
<protein>
    <recommendedName>
        <fullName evidence="14">BZIP transcription factor</fullName>
    </recommendedName>
</protein>
<comment type="subcellular location">
    <subcellularLocation>
        <location evidence="3">Cytoplasm</location>
        <location evidence="3">Cytosol</location>
    </subcellularLocation>
    <subcellularLocation>
        <location evidence="2">Golgi apparatus membrane</location>
        <topology evidence="2">Peripheral membrane protein</topology>
        <orientation evidence="2">Cytoplasmic side</orientation>
    </subcellularLocation>
    <subcellularLocation>
        <location evidence="4">Golgi apparatus</location>
        <location evidence="4">trans-Golgi network</location>
    </subcellularLocation>
</comment>
<dbReference type="AlphaFoldDB" id="A0AA39V300"/>
<dbReference type="InterPro" id="IPR019357">
    <property type="entry name" value="SCOC"/>
</dbReference>
<evidence type="ECO:0000256" key="6">
    <source>
        <dbReference type="ARBA" id="ARBA00022490"/>
    </source>
</evidence>
<evidence type="ECO:0000256" key="7">
    <source>
        <dbReference type="ARBA" id="ARBA00023034"/>
    </source>
</evidence>
<dbReference type="EMBL" id="JAFEKC020000019">
    <property type="protein sequence ID" value="KAK0509294.1"/>
    <property type="molecule type" value="Genomic_DNA"/>
</dbReference>
<evidence type="ECO:0000256" key="8">
    <source>
        <dbReference type="ARBA" id="ARBA00023054"/>
    </source>
</evidence>
<evidence type="ECO:0000256" key="5">
    <source>
        <dbReference type="ARBA" id="ARBA00010880"/>
    </source>
</evidence>
<evidence type="ECO:0000256" key="2">
    <source>
        <dbReference type="ARBA" id="ARBA00004255"/>
    </source>
</evidence>